<keyword evidence="9" id="KW-1185">Reference proteome</keyword>
<proteinExistence type="predicted"/>
<name>C1E1Y7_MICCC</name>
<keyword evidence="2 5" id="KW-0812">Transmembrane</keyword>
<dbReference type="PROSITE" id="PS50922">
    <property type="entry name" value="TLC"/>
    <property type="match status" value="1"/>
</dbReference>
<feature type="transmembrane region" description="Helical" evidence="6">
    <location>
        <begin position="157"/>
        <end position="178"/>
    </location>
</feature>
<protein>
    <recommendedName>
        <fullName evidence="7">TLC domain-containing protein</fullName>
    </recommendedName>
</protein>
<reference evidence="8 9" key="1">
    <citation type="journal article" date="2009" name="Science">
        <title>Green evolution and dynamic adaptations revealed by genomes of the marine picoeukaryotes Micromonas.</title>
        <authorList>
            <person name="Worden A.Z."/>
            <person name="Lee J.H."/>
            <person name="Mock T."/>
            <person name="Rouze P."/>
            <person name="Simmons M.P."/>
            <person name="Aerts A.L."/>
            <person name="Allen A.E."/>
            <person name="Cuvelier M.L."/>
            <person name="Derelle E."/>
            <person name="Everett M.V."/>
            <person name="Foulon E."/>
            <person name="Grimwood J."/>
            <person name="Gundlach H."/>
            <person name="Henrissat B."/>
            <person name="Napoli C."/>
            <person name="McDonald S.M."/>
            <person name="Parker M.S."/>
            <person name="Rombauts S."/>
            <person name="Salamov A."/>
            <person name="Von Dassow P."/>
            <person name="Badger J.H."/>
            <person name="Coutinho P.M."/>
            <person name="Demir E."/>
            <person name="Dubchak I."/>
            <person name="Gentemann C."/>
            <person name="Eikrem W."/>
            <person name="Gready J.E."/>
            <person name="John U."/>
            <person name="Lanier W."/>
            <person name="Lindquist E.A."/>
            <person name="Lucas S."/>
            <person name="Mayer K.F."/>
            <person name="Moreau H."/>
            <person name="Not F."/>
            <person name="Otillar R."/>
            <person name="Panaud O."/>
            <person name="Pangilinan J."/>
            <person name="Paulsen I."/>
            <person name="Piegu B."/>
            <person name="Poliakov A."/>
            <person name="Robbens S."/>
            <person name="Schmutz J."/>
            <person name="Toulza E."/>
            <person name="Wyss T."/>
            <person name="Zelensky A."/>
            <person name="Zhou K."/>
            <person name="Armbrust E.V."/>
            <person name="Bhattacharya D."/>
            <person name="Goodenough U.W."/>
            <person name="Van de Peer Y."/>
            <person name="Grigoriev I.V."/>
        </authorList>
    </citation>
    <scope>NUCLEOTIDE SEQUENCE [LARGE SCALE GENOMIC DNA]</scope>
    <source>
        <strain evidence="9">RCC299 / NOUM17</strain>
    </source>
</reference>
<dbReference type="PANTHER" id="PTHR13439">
    <property type="entry name" value="CT120 PROTEIN"/>
    <property type="match status" value="1"/>
</dbReference>
<dbReference type="GeneID" id="8241758"/>
<dbReference type="GO" id="GO:0016020">
    <property type="term" value="C:membrane"/>
    <property type="evidence" value="ECO:0007669"/>
    <property type="project" value="UniProtKB-SubCell"/>
</dbReference>
<evidence type="ECO:0000256" key="6">
    <source>
        <dbReference type="SAM" id="Phobius"/>
    </source>
</evidence>
<dbReference type="OrthoDB" id="10266980at2759"/>
<evidence type="ECO:0000256" key="5">
    <source>
        <dbReference type="PROSITE-ProRule" id="PRU00205"/>
    </source>
</evidence>
<dbReference type="InParanoid" id="C1E1Y7"/>
<feature type="domain" description="TLC" evidence="7">
    <location>
        <begin position="21"/>
        <end position="229"/>
    </location>
</feature>
<keyword evidence="4 5" id="KW-0472">Membrane</keyword>
<sequence>MWGALCPIVFGERRWAQLSDAKQYEIRLAFNCAVNGILAPALVYPALTSTPPLNQNGLYATVFPRHEGSVLGCAASVGYLLYDLLAMLSNFTVSIKANGVVAYNLYIWHHALSIMFWPVAVLHNSFVFFVNWFVASEASSTFLAARGAMLSLGTINTPVGVAVQLGFVASFFMSRIYVMPNLIKSIYYADWGQVPAWQANIARCTVPLPFLLNIYWWMMILRSMYKVIFGKKRGGKGKKAA</sequence>
<keyword evidence="3 6" id="KW-1133">Transmembrane helix</keyword>
<dbReference type="AlphaFoldDB" id="C1E1Y7"/>
<evidence type="ECO:0000256" key="1">
    <source>
        <dbReference type="ARBA" id="ARBA00004141"/>
    </source>
</evidence>
<dbReference type="InterPro" id="IPR050846">
    <property type="entry name" value="TLCD"/>
</dbReference>
<dbReference type="Pfam" id="PF03798">
    <property type="entry name" value="TRAM_LAG1_CLN8"/>
    <property type="match status" value="1"/>
</dbReference>
<feature type="transmembrane region" description="Helical" evidence="6">
    <location>
        <begin position="210"/>
        <end position="229"/>
    </location>
</feature>
<organism evidence="8 9">
    <name type="scientific">Micromonas commoda (strain RCC299 / NOUM17 / CCMP2709)</name>
    <name type="common">Picoplanktonic green alga</name>
    <dbReference type="NCBI Taxonomy" id="296587"/>
    <lineage>
        <taxon>Eukaryota</taxon>
        <taxon>Viridiplantae</taxon>
        <taxon>Chlorophyta</taxon>
        <taxon>Mamiellophyceae</taxon>
        <taxon>Mamiellales</taxon>
        <taxon>Mamiellaceae</taxon>
        <taxon>Micromonas</taxon>
    </lineage>
</organism>
<dbReference type="GO" id="GO:0005783">
    <property type="term" value="C:endoplasmic reticulum"/>
    <property type="evidence" value="ECO:0007669"/>
    <property type="project" value="TreeGrafter"/>
</dbReference>
<evidence type="ECO:0000313" key="9">
    <source>
        <dbReference type="Proteomes" id="UP000002009"/>
    </source>
</evidence>
<dbReference type="KEGG" id="mis:MICPUN_107931"/>
<evidence type="ECO:0000256" key="4">
    <source>
        <dbReference type="ARBA" id="ARBA00023136"/>
    </source>
</evidence>
<evidence type="ECO:0000256" key="2">
    <source>
        <dbReference type="ARBA" id="ARBA00022692"/>
    </source>
</evidence>
<accession>C1E1Y7</accession>
<evidence type="ECO:0000256" key="3">
    <source>
        <dbReference type="ARBA" id="ARBA00022989"/>
    </source>
</evidence>
<gene>
    <name evidence="8" type="ORF">MICPUN_107931</name>
</gene>
<dbReference type="InterPro" id="IPR006634">
    <property type="entry name" value="TLC-dom"/>
</dbReference>
<dbReference type="Proteomes" id="UP000002009">
    <property type="component" value="Chromosome 3"/>
</dbReference>
<dbReference type="OMA" id="ANIARCT"/>
<comment type="subcellular location">
    <subcellularLocation>
        <location evidence="1">Membrane</location>
        <topology evidence="1">Multi-pass membrane protein</topology>
    </subcellularLocation>
</comment>
<evidence type="ECO:0000259" key="7">
    <source>
        <dbReference type="PROSITE" id="PS50922"/>
    </source>
</evidence>
<dbReference type="PANTHER" id="PTHR13439:SF0">
    <property type="entry name" value="TOPOISOMERASE I DAMAGE AFFECTED PROTEIN 4"/>
    <property type="match status" value="1"/>
</dbReference>
<dbReference type="EMBL" id="CP001324">
    <property type="protein sequence ID" value="ACO62248.1"/>
    <property type="molecule type" value="Genomic_DNA"/>
</dbReference>
<evidence type="ECO:0000313" key="8">
    <source>
        <dbReference type="EMBL" id="ACO62248.1"/>
    </source>
</evidence>
<dbReference type="RefSeq" id="XP_002500990.1">
    <property type="nucleotide sequence ID" value="XM_002500944.1"/>
</dbReference>
<dbReference type="GO" id="GO:0055088">
    <property type="term" value="P:lipid homeostasis"/>
    <property type="evidence" value="ECO:0007669"/>
    <property type="project" value="TreeGrafter"/>
</dbReference>